<evidence type="ECO:0000256" key="4">
    <source>
        <dbReference type="ARBA" id="ARBA00022989"/>
    </source>
</evidence>
<feature type="transmembrane region" description="Helical" evidence="7">
    <location>
        <begin position="482"/>
        <end position="500"/>
    </location>
</feature>
<evidence type="ECO:0000256" key="3">
    <source>
        <dbReference type="ARBA" id="ARBA00022692"/>
    </source>
</evidence>
<evidence type="ECO:0000313" key="8">
    <source>
        <dbReference type="EMBL" id="KAF2179045.1"/>
    </source>
</evidence>
<protein>
    <submittedName>
        <fullName evidence="8">Amino acid transporter</fullName>
    </submittedName>
</protein>
<sequence length="516" mass="56593">MLDDKGIEAIAQPSGAAERDDPERQPNAYPRSARPLGELERYISLKPMVSFGLTLQASWEAIAISFQSSFLNGGPVSLVYGILIAGLGSLSLAASLGEMAAIDPAVGAQYRWSARYAPSTWKPKLCGLIQGWLTLIAWVAACALTPFTLGTMIQALIAFNDPSYVPKRWHGTLLMWAFVTLPVFTNLYARRILVPLEIIGGVCHFLFFICVIVTLAILGPRSTDDFVWKTSISDQSGWNNAGVSFCIGLLSPAFAVSAFDGVLHMSDETKGAHKRVPRGMVLAVTINTIMGWAFIICIMYTIGDLDATLSQPIAPILGVFYQATKSTAATNILWVMVIIVCVVGDFSIFASVSRLTWAFARDQGLPFSEFFSYVDPKLKIPTNALLLVGVLSCLIAVINIGSTTGFYAVIALSTFALYFSYLPPIFFLLLRKLQGRHITYGPWKLGRFGVPINIFALSYAIFMIIFLILPTMLPVTKDTMNYAAPVWIGCLILAVIDYFIMGHKRFKLEDEIGRAE</sequence>
<organism evidence="8 9">
    <name type="scientific">Zopfia rhizophila CBS 207.26</name>
    <dbReference type="NCBI Taxonomy" id="1314779"/>
    <lineage>
        <taxon>Eukaryota</taxon>
        <taxon>Fungi</taxon>
        <taxon>Dikarya</taxon>
        <taxon>Ascomycota</taxon>
        <taxon>Pezizomycotina</taxon>
        <taxon>Dothideomycetes</taxon>
        <taxon>Dothideomycetes incertae sedis</taxon>
        <taxon>Zopfiaceae</taxon>
        <taxon>Zopfia</taxon>
    </lineage>
</organism>
<evidence type="ECO:0000313" key="9">
    <source>
        <dbReference type="Proteomes" id="UP000800200"/>
    </source>
</evidence>
<proteinExistence type="predicted"/>
<dbReference type="PANTHER" id="PTHR45649:SF5">
    <property type="entry name" value="GABA TRANSPORTER (EUROFUNG)-RELATED"/>
    <property type="match status" value="1"/>
</dbReference>
<dbReference type="InterPro" id="IPR002293">
    <property type="entry name" value="AA/rel_permease1"/>
</dbReference>
<feature type="transmembrane region" description="Helical" evidence="7">
    <location>
        <begin position="238"/>
        <end position="259"/>
    </location>
</feature>
<evidence type="ECO:0000256" key="2">
    <source>
        <dbReference type="ARBA" id="ARBA00022448"/>
    </source>
</evidence>
<feature type="transmembrane region" description="Helical" evidence="7">
    <location>
        <begin position="78"/>
        <end position="102"/>
    </location>
</feature>
<feature type="transmembrane region" description="Helical" evidence="7">
    <location>
        <begin position="196"/>
        <end position="218"/>
    </location>
</feature>
<dbReference type="GO" id="GO:0022857">
    <property type="term" value="F:transmembrane transporter activity"/>
    <property type="evidence" value="ECO:0007669"/>
    <property type="project" value="InterPro"/>
</dbReference>
<comment type="subcellular location">
    <subcellularLocation>
        <location evidence="1">Membrane</location>
        <topology evidence="1">Multi-pass membrane protein</topology>
    </subcellularLocation>
</comment>
<feature type="transmembrane region" description="Helical" evidence="7">
    <location>
        <begin position="280"/>
        <end position="302"/>
    </location>
</feature>
<gene>
    <name evidence="8" type="ORF">K469DRAFT_694960</name>
</gene>
<dbReference type="OrthoDB" id="3257095at2759"/>
<dbReference type="GO" id="GO:0006865">
    <property type="term" value="P:amino acid transport"/>
    <property type="evidence" value="ECO:0007669"/>
    <property type="project" value="InterPro"/>
</dbReference>
<keyword evidence="3 7" id="KW-0812">Transmembrane</keyword>
<evidence type="ECO:0000256" key="1">
    <source>
        <dbReference type="ARBA" id="ARBA00004141"/>
    </source>
</evidence>
<dbReference type="Proteomes" id="UP000800200">
    <property type="component" value="Unassembled WGS sequence"/>
</dbReference>
<dbReference type="PIRSF" id="PIRSF006060">
    <property type="entry name" value="AA_transporter"/>
    <property type="match status" value="1"/>
</dbReference>
<feature type="transmembrane region" description="Helical" evidence="7">
    <location>
        <begin position="406"/>
        <end position="430"/>
    </location>
</feature>
<name>A0A6A6DIS2_9PEZI</name>
<evidence type="ECO:0000256" key="5">
    <source>
        <dbReference type="ARBA" id="ARBA00023136"/>
    </source>
</evidence>
<feature type="transmembrane region" description="Helical" evidence="7">
    <location>
        <begin position="332"/>
        <end position="359"/>
    </location>
</feature>
<dbReference type="AlphaFoldDB" id="A0A6A6DIS2"/>
<dbReference type="Gene3D" id="1.20.1740.10">
    <property type="entry name" value="Amino acid/polyamine transporter I"/>
    <property type="match status" value="1"/>
</dbReference>
<dbReference type="PANTHER" id="PTHR45649">
    <property type="entry name" value="AMINO-ACID PERMEASE BAT1"/>
    <property type="match status" value="1"/>
</dbReference>
<feature type="transmembrane region" description="Helical" evidence="7">
    <location>
        <begin position="380"/>
        <end position="400"/>
    </location>
</feature>
<feature type="transmembrane region" description="Helical" evidence="7">
    <location>
        <begin position="169"/>
        <end position="189"/>
    </location>
</feature>
<keyword evidence="5 7" id="KW-0472">Membrane</keyword>
<reference evidence="8" key="1">
    <citation type="journal article" date="2020" name="Stud. Mycol.">
        <title>101 Dothideomycetes genomes: a test case for predicting lifestyles and emergence of pathogens.</title>
        <authorList>
            <person name="Haridas S."/>
            <person name="Albert R."/>
            <person name="Binder M."/>
            <person name="Bloem J."/>
            <person name="Labutti K."/>
            <person name="Salamov A."/>
            <person name="Andreopoulos B."/>
            <person name="Baker S."/>
            <person name="Barry K."/>
            <person name="Bills G."/>
            <person name="Bluhm B."/>
            <person name="Cannon C."/>
            <person name="Castanera R."/>
            <person name="Culley D."/>
            <person name="Daum C."/>
            <person name="Ezra D."/>
            <person name="Gonzalez J."/>
            <person name="Henrissat B."/>
            <person name="Kuo A."/>
            <person name="Liang C."/>
            <person name="Lipzen A."/>
            <person name="Lutzoni F."/>
            <person name="Magnuson J."/>
            <person name="Mondo S."/>
            <person name="Nolan M."/>
            <person name="Ohm R."/>
            <person name="Pangilinan J."/>
            <person name="Park H.-J."/>
            <person name="Ramirez L."/>
            <person name="Alfaro M."/>
            <person name="Sun H."/>
            <person name="Tritt A."/>
            <person name="Yoshinaga Y."/>
            <person name="Zwiers L.-H."/>
            <person name="Turgeon B."/>
            <person name="Goodwin S."/>
            <person name="Spatafora J."/>
            <person name="Crous P."/>
            <person name="Grigoriev I."/>
        </authorList>
    </citation>
    <scope>NUCLEOTIDE SEQUENCE</scope>
    <source>
        <strain evidence="8">CBS 207.26</strain>
    </source>
</reference>
<keyword evidence="9" id="KW-1185">Reference proteome</keyword>
<dbReference type="Pfam" id="PF13520">
    <property type="entry name" value="AA_permease_2"/>
    <property type="match status" value="1"/>
</dbReference>
<feature type="transmembrane region" description="Helical" evidence="7">
    <location>
        <begin position="132"/>
        <end position="157"/>
    </location>
</feature>
<evidence type="ECO:0000256" key="7">
    <source>
        <dbReference type="SAM" id="Phobius"/>
    </source>
</evidence>
<evidence type="ECO:0000256" key="6">
    <source>
        <dbReference type="SAM" id="MobiDB-lite"/>
    </source>
</evidence>
<dbReference type="EMBL" id="ML994670">
    <property type="protein sequence ID" value="KAF2179045.1"/>
    <property type="molecule type" value="Genomic_DNA"/>
</dbReference>
<dbReference type="GO" id="GO:0016020">
    <property type="term" value="C:membrane"/>
    <property type="evidence" value="ECO:0007669"/>
    <property type="project" value="UniProtKB-SubCell"/>
</dbReference>
<keyword evidence="4 7" id="KW-1133">Transmembrane helix</keyword>
<feature type="region of interest" description="Disordered" evidence="6">
    <location>
        <begin position="1"/>
        <end position="31"/>
    </location>
</feature>
<dbReference type="PROSITE" id="PS00218">
    <property type="entry name" value="AMINO_ACID_PERMEASE_1"/>
    <property type="match status" value="1"/>
</dbReference>
<feature type="transmembrane region" description="Helical" evidence="7">
    <location>
        <begin position="450"/>
        <end position="470"/>
    </location>
</feature>
<keyword evidence="2" id="KW-0813">Transport</keyword>
<accession>A0A6A6DIS2</accession>
<dbReference type="InterPro" id="IPR004840">
    <property type="entry name" value="Amino_acid_permease_CS"/>
</dbReference>